<sequence>MLDGTMPEETKVWGFTVPVSSTGRRKWPEALRAQVVEKINNGAGIRETAEEIGANKSLVALWVKKAEPSASCPAFVELVAPENLRPETASVPIPPAGAEDSRCQISVGDMTIAIPPGYPVTHLAEVLQAVRGAQ</sequence>
<accession>A0A4R5VF30</accession>
<dbReference type="AlphaFoldDB" id="A0A4R5VF30"/>
<dbReference type="GO" id="GO:0003677">
    <property type="term" value="F:DNA binding"/>
    <property type="evidence" value="ECO:0007669"/>
    <property type="project" value="InterPro"/>
</dbReference>
<dbReference type="InterPro" id="IPR002514">
    <property type="entry name" value="Transposase_8"/>
</dbReference>
<proteinExistence type="predicted"/>
<reference evidence="1 2" key="1">
    <citation type="submission" date="2019-03" db="EMBL/GenBank/DDBJ databases">
        <title>Ruegeria lutea sp. nov., a novel strain, isolated from marine sediment, the Masan Bay, South Korea.</title>
        <authorList>
            <person name="Kim J."/>
            <person name="Kim D.-Y."/>
            <person name="Lee S.-S."/>
        </authorList>
    </citation>
    <scope>NUCLEOTIDE SEQUENCE [LARGE SCALE GENOMIC DNA]</scope>
    <source>
        <strain evidence="1 2">318-1</strain>
    </source>
</reference>
<evidence type="ECO:0000313" key="1">
    <source>
        <dbReference type="EMBL" id="TDK50349.1"/>
    </source>
</evidence>
<protein>
    <submittedName>
        <fullName evidence="1">Transposase</fullName>
    </submittedName>
</protein>
<comment type="caution">
    <text evidence="1">The sequence shown here is derived from an EMBL/GenBank/DDBJ whole genome shotgun (WGS) entry which is preliminary data.</text>
</comment>
<dbReference type="EMBL" id="SMUV01000057">
    <property type="protein sequence ID" value="TDK50349.1"/>
    <property type="molecule type" value="Genomic_DNA"/>
</dbReference>
<dbReference type="InterPro" id="IPR009057">
    <property type="entry name" value="Homeodomain-like_sf"/>
</dbReference>
<dbReference type="SUPFAM" id="SSF46689">
    <property type="entry name" value="Homeodomain-like"/>
    <property type="match status" value="1"/>
</dbReference>
<name>A0A4R5VF30_9RHOB</name>
<evidence type="ECO:0000313" key="2">
    <source>
        <dbReference type="Proteomes" id="UP000295301"/>
    </source>
</evidence>
<organism evidence="1 2">
    <name type="scientific">Antarcticimicrobium luteum</name>
    <dbReference type="NCBI Taxonomy" id="2547397"/>
    <lineage>
        <taxon>Bacteria</taxon>
        <taxon>Pseudomonadati</taxon>
        <taxon>Pseudomonadota</taxon>
        <taxon>Alphaproteobacteria</taxon>
        <taxon>Rhodobacterales</taxon>
        <taxon>Paracoccaceae</taxon>
        <taxon>Antarcticimicrobium</taxon>
    </lineage>
</organism>
<dbReference type="OrthoDB" id="7689902at2"/>
<dbReference type="RefSeq" id="WP_133359002.1">
    <property type="nucleotide sequence ID" value="NZ_SMUV01000057.1"/>
</dbReference>
<gene>
    <name evidence="1" type="ORF">E1832_06905</name>
</gene>
<dbReference type="Pfam" id="PF01527">
    <property type="entry name" value="HTH_Tnp_1"/>
    <property type="match status" value="1"/>
</dbReference>
<dbReference type="Proteomes" id="UP000295301">
    <property type="component" value="Unassembled WGS sequence"/>
</dbReference>
<dbReference type="GO" id="GO:0006313">
    <property type="term" value="P:DNA transposition"/>
    <property type="evidence" value="ECO:0007669"/>
    <property type="project" value="InterPro"/>
</dbReference>
<dbReference type="GO" id="GO:0004803">
    <property type="term" value="F:transposase activity"/>
    <property type="evidence" value="ECO:0007669"/>
    <property type="project" value="InterPro"/>
</dbReference>
<keyword evidence="2" id="KW-1185">Reference proteome</keyword>